<keyword evidence="1" id="KW-0812">Transmembrane</keyword>
<evidence type="ECO:0000313" key="2">
    <source>
        <dbReference type="EMBL" id="MDR6270547.1"/>
    </source>
</evidence>
<keyword evidence="3" id="KW-1185">Reference proteome</keyword>
<name>A0ABU1JDQ3_9MICC</name>
<sequence length="268" mass="27433">MGLSLSLILPPVLASIIGSFAVVRWQPPGQVVSGVQHFTAGVVLAALASELLPEVKKEGNWLWAGIGFVLGVALMLGLSQFSRSMEARYENAKSLRKAAILPIGLIVAVGVDLLVDGVLVGLGSTLSFSQGLVLAAALTLEILFVGVSLTLTLKAQGIRPLIAASATSALSLFTFVGALIALFLLAGAGACRGAGFRCGGTALPGGGGTSGRSPRAPGDGAPDGVVLRGVPLRLRICRIGRMTACARAVNLRKTGTRLDRVLIDSIES</sequence>
<protein>
    <submittedName>
        <fullName evidence="2">ZIP family zinc transporter</fullName>
    </submittedName>
</protein>
<feature type="transmembrane region" description="Helical" evidence="1">
    <location>
        <begin position="128"/>
        <end position="149"/>
    </location>
</feature>
<dbReference type="Proteomes" id="UP001185069">
    <property type="component" value="Unassembled WGS sequence"/>
</dbReference>
<reference evidence="2 3" key="1">
    <citation type="submission" date="2023-07" db="EMBL/GenBank/DDBJ databases">
        <title>Sequencing the genomes of 1000 actinobacteria strains.</title>
        <authorList>
            <person name="Klenk H.-P."/>
        </authorList>
    </citation>
    <scope>NUCLEOTIDE SEQUENCE [LARGE SCALE GENOMIC DNA]</scope>
    <source>
        <strain evidence="2 3">DSM 14555</strain>
    </source>
</reference>
<gene>
    <name evidence="2" type="ORF">JOE69_002785</name>
</gene>
<dbReference type="EMBL" id="JAVDQF010000001">
    <property type="protein sequence ID" value="MDR6270547.1"/>
    <property type="molecule type" value="Genomic_DNA"/>
</dbReference>
<evidence type="ECO:0000313" key="3">
    <source>
        <dbReference type="Proteomes" id="UP001185069"/>
    </source>
</evidence>
<proteinExistence type="predicted"/>
<evidence type="ECO:0000256" key="1">
    <source>
        <dbReference type="SAM" id="Phobius"/>
    </source>
</evidence>
<feature type="transmembrane region" description="Helical" evidence="1">
    <location>
        <begin position="61"/>
        <end position="78"/>
    </location>
</feature>
<feature type="transmembrane region" description="Helical" evidence="1">
    <location>
        <begin position="99"/>
        <end position="122"/>
    </location>
</feature>
<accession>A0ABU1JDQ3</accession>
<feature type="transmembrane region" description="Helical" evidence="1">
    <location>
        <begin position="161"/>
        <end position="188"/>
    </location>
</feature>
<keyword evidence="1" id="KW-1133">Transmembrane helix</keyword>
<comment type="caution">
    <text evidence="2">The sequence shown here is derived from an EMBL/GenBank/DDBJ whole genome shotgun (WGS) entry which is preliminary data.</text>
</comment>
<dbReference type="RefSeq" id="WP_309799703.1">
    <property type="nucleotide sequence ID" value="NZ_BAAAHY010000007.1"/>
</dbReference>
<organism evidence="2 3">
    <name type="scientific">Arthrobacter russicus</name>
    <dbReference type="NCBI Taxonomy" id="172040"/>
    <lineage>
        <taxon>Bacteria</taxon>
        <taxon>Bacillati</taxon>
        <taxon>Actinomycetota</taxon>
        <taxon>Actinomycetes</taxon>
        <taxon>Micrococcales</taxon>
        <taxon>Micrococcaceae</taxon>
        <taxon>Arthrobacter</taxon>
    </lineage>
</organism>
<keyword evidence="1" id="KW-0472">Membrane</keyword>